<organism evidence="2 3">
    <name type="scientific">Kaistia soli DSM 19436</name>
    <dbReference type="NCBI Taxonomy" id="1122133"/>
    <lineage>
        <taxon>Bacteria</taxon>
        <taxon>Pseudomonadati</taxon>
        <taxon>Pseudomonadota</taxon>
        <taxon>Alphaproteobacteria</taxon>
        <taxon>Hyphomicrobiales</taxon>
        <taxon>Kaistiaceae</taxon>
        <taxon>Kaistia</taxon>
    </lineage>
</organism>
<sequence length="115" mass="11626">MSGVFGALASVATAVAAQATARTLKKVAWTALAAVFILIGITFAAAAGYDALVIALGPRTAKLISAGVFVLVGLIIYVSANYGGRTRRRPAETGDATTAAVAFAMGLLSGLGRRR</sequence>
<accession>A0A1M5LJD9</accession>
<reference evidence="2 3" key="1">
    <citation type="submission" date="2016-11" db="EMBL/GenBank/DDBJ databases">
        <authorList>
            <person name="Jaros S."/>
            <person name="Januszkiewicz K."/>
            <person name="Wedrychowicz H."/>
        </authorList>
    </citation>
    <scope>NUCLEOTIDE SEQUENCE [LARGE SCALE GENOMIC DNA]</scope>
    <source>
        <strain evidence="2 3">DSM 19436</strain>
    </source>
</reference>
<evidence type="ECO:0000313" key="3">
    <source>
        <dbReference type="Proteomes" id="UP000184485"/>
    </source>
</evidence>
<keyword evidence="1" id="KW-0472">Membrane</keyword>
<dbReference type="STRING" id="1122133.SAMN02745157_4614"/>
<keyword evidence="1" id="KW-0812">Transmembrane</keyword>
<evidence type="ECO:0000256" key="1">
    <source>
        <dbReference type="SAM" id="Phobius"/>
    </source>
</evidence>
<proteinExistence type="predicted"/>
<protein>
    <submittedName>
        <fullName evidence="2">Uncharacterized protein</fullName>
    </submittedName>
</protein>
<evidence type="ECO:0000313" key="2">
    <source>
        <dbReference type="EMBL" id="SHG65138.1"/>
    </source>
</evidence>
<feature type="transmembrane region" description="Helical" evidence="1">
    <location>
        <begin position="63"/>
        <end position="84"/>
    </location>
</feature>
<dbReference type="Proteomes" id="UP000184485">
    <property type="component" value="Unassembled WGS sequence"/>
</dbReference>
<name>A0A1M5LJD9_9HYPH</name>
<keyword evidence="1" id="KW-1133">Transmembrane helix</keyword>
<dbReference type="OrthoDB" id="9973472at2"/>
<dbReference type="RefSeq" id="WP_073057867.1">
    <property type="nucleotide sequence ID" value="NZ_FQUP01000006.1"/>
</dbReference>
<dbReference type="AlphaFoldDB" id="A0A1M5LJD9"/>
<feature type="transmembrane region" description="Helical" evidence="1">
    <location>
        <begin position="31"/>
        <end position="56"/>
    </location>
</feature>
<gene>
    <name evidence="2" type="ORF">SAMN02745157_4614</name>
</gene>
<keyword evidence="3" id="KW-1185">Reference proteome</keyword>
<dbReference type="EMBL" id="FQUP01000006">
    <property type="protein sequence ID" value="SHG65138.1"/>
    <property type="molecule type" value="Genomic_DNA"/>
</dbReference>